<feature type="signal peptide" evidence="1">
    <location>
        <begin position="1"/>
        <end position="22"/>
    </location>
</feature>
<evidence type="ECO:0000313" key="2">
    <source>
        <dbReference type="EMBL" id="MCP9292941.1"/>
    </source>
</evidence>
<proteinExistence type="predicted"/>
<evidence type="ECO:0000256" key="1">
    <source>
        <dbReference type="SAM" id="SignalP"/>
    </source>
</evidence>
<dbReference type="RefSeq" id="WP_255135841.1">
    <property type="nucleotide sequence ID" value="NZ_JANDBC010000003.1"/>
</dbReference>
<protein>
    <recommendedName>
        <fullName evidence="4">C-terminal domain of CHU protein family protein</fullName>
    </recommendedName>
</protein>
<dbReference type="AlphaFoldDB" id="A0A9X2L5V9"/>
<evidence type="ECO:0000313" key="3">
    <source>
        <dbReference type="Proteomes" id="UP001139125"/>
    </source>
</evidence>
<name>A0A9X2L5V9_9BACT</name>
<keyword evidence="1" id="KW-0732">Signal</keyword>
<dbReference type="EMBL" id="JANDBC010000003">
    <property type="protein sequence ID" value="MCP9292941.1"/>
    <property type="molecule type" value="Genomic_DNA"/>
</dbReference>
<dbReference type="Gene3D" id="2.60.40.10">
    <property type="entry name" value="Immunoglobulins"/>
    <property type="match status" value="1"/>
</dbReference>
<organism evidence="2 3">
    <name type="scientific">Gracilimonas sediminicola</name>
    <dbReference type="NCBI Taxonomy" id="2952158"/>
    <lineage>
        <taxon>Bacteria</taxon>
        <taxon>Pseudomonadati</taxon>
        <taxon>Balneolota</taxon>
        <taxon>Balneolia</taxon>
        <taxon>Balneolales</taxon>
        <taxon>Balneolaceae</taxon>
        <taxon>Gracilimonas</taxon>
    </lineage>
</organism>
<dbReference type="InterPro" id="IPR013783">
    <property type="entry name" value="Ig-like_fold"/>
</dbReference>
<evidence type="ECO:0008006" key="4">
    <source>
        <dbReference type="Google" id="ProtNLM"/>
    </source>
</evidence>
<sequence>MKKFTSSLVFLFAVLFFAQDYATAQNVPDFLKDPQYRSSREYRKSAESDGNRVWITFHNTGLLGGVGEIRGQWPRGSDVNYIGDVSPVISLEIPVDTNGDGEADSLVQHSVTNFGPRAGQGIRPGQTRFWGFEPMGGFANDDGENDRPAISVDESTWPNRWPDQPTWIAPDGSPEWNGFFGRGIQNADFETYFWTDDHNDKYMNDLANQGEISPFQPDSTDPSRDGQGLAMSVRGLQWSQFLAQDAMFYIYELTNTSTTTYPRVSVGLVVGTAAGESAVTGSGDTQDDLAFFDQANRIVYSWDADGTNNDGNDVGYVGYAFMESPGDPEDGIDNDGDGDPNELNIDGFPYIDPSLAGQGNVFQSQDFQPRTLSEGDPIILIDQETGERSFVFLGSGTTTVTSQGIEYQLSPGMTLEEVTKEVQNRNETITVTEKNLIDDDLDGLIDEDQLLHFERRQQEITGGIRFLPALYYKNYLGFAEDVGNGAPTRQDSITHGLLNPMIDESGSDGIDNDSDWNPLTDDVGADGVSGTGDAGEGDGVPTVGEPNFENLDVDETDQVGLSSFYYFTPPGAVRLNEDSQVWDAMSPGFFTPNNQLNEDRQAGGVDGDFIFSSGYFRLEPGETIRFSLALVFGEDLANITNNVQTIQEIYNRNYNFARPPEKPTLKAAVGDERVTLYWNSIAEESIDPILGQDFEGYKIFKSTDPNFLDPGRITDAFGNDALLEPIAQFDLDNGINGLWQAAEDTSTGQNDPTYVYNPDLADRVRGVPFYLGDDTGLKHSFVDTNVVNGQTYYYALAAYDRGSIDFYPAENNFSVTIRDDGSTVTDINVVEVEPNTPVLGFQAGSVVGDVGHPQGNATGDVFVEVLDPVFLKENAEYEVRFPGNTYPATTYSVVNNGDIILSDVPLSDSESNIFDGMRLAFQNDETRINQDESGWADDDSLKIDVLVRDGTLSNSPFWQFTALEAPYDYEIEFFDQDVATSLDTVNGTGPSARNTPAVDVNFTVTNTVTGEEVPFAFDETQGTQDGRLGDREFVYIYDSFGDSLSPVFEFRIVYETVLGQGRVPTGDLPEAGDIYEIKTYKSFGSSDTYSYTTKSSNVDNESAKDRLDQVRVVPNPYVSAASWEGKLPPTITSGRGERKIQFQNVPEGSTIRIFTVRGELVRELQHDASIDRGYVDWDLRTRENLDVAYGVYYYHLKAPGVGTKTGKIALIK</sequence>
<gene>
    <name evidence="2" type="ORF">NM125_15225</name>
</gene>
<dbReference type="Proteomes" id="UP001139125">
    <property type="component" value="Unassembled WGS sequence"/>
</dbReference>
<reference evidence="2" key="1">
    <citation type="submission" date="2022-06" db="EMBL/GenBank/DDBJ databases">
        <title>Gracilimonas sp. CAU 1638 isolated from sea sediment.</title>
        <authorList>
            <person name="Kim W."/>
        </authorList>
    </citation>
    <scope>NUCLEOTIDE SEQUENCE</scope>
    <source>
        <strain evidence="2">CAU 1638</strain>
    </source>
</reference>
<feature type="chain" id="PRO_5040760940" description="C-terminal domain of CHU protein family protein" evidence="1">
    <location>
        <begin position="23"/>
        <end position="1212"/>
    </location>
</feature>
<comment type="caution">
    <text evidence="2">The sequence shown here is derived from an EMBL/GenBank/DDBJ whole genome shotgun (WGS) entry which is preliminary data.</text>
</comment>
<accession>A0A9X2L5V9</accession>
<keyword evidence="3" id="KW-1185">Reference proteome</keyword>